<keyword evidence="5" id="KW-0106">Calcium</keyword>
<dbReference type="SUPFAM" id="SSF47473">
    <property type="entry name" value="EF-hand"/>
    <property type="match status" value="1"/>
</dbReference>
<evidence type="ECO:0000256" key="7">
    <source>
        <dbReference type="ARBA" id="ARBA00023128"/>
    </source>
</evidence>
<name>A0A8S9JUW7_BRACR</name>
<accession>A0A8S9JUW7</accession>
<dbReference type="InterPro" id="IPR008709">
    <property type="entry name" value="Neurochondrin"/>
</dbReference>
<dbReference type="InterPro" id="IPR039800">
    <property type="entry name" value="MICU1/2/3"/>
</dbReference>
<evidence type="ECO:0000256" key="3">
    <source>
        <dbReference type="ARBA" id="ARBA00022737"/>
    </source>
</evidence>
<dbReference type="EMBL" id="QGKY02000246">
    <property type="protein sequence ID" value="KAF2585975.1"/>
    <property type="molecule type" value="Genomic_DNA"/>
</dbReference>
<dbReference type="Gene3D" id="1.10.238.10">
    <property type="entry name" value="EF-hand"/>
    <property type="match status" value="1"/>
</dbReference>
<dbReference type="GO" id="GO:0036444">
    <property type="term" value="P:calcium import into the mitochondrion"/>
    <property type="evidence" value="ECO:0007669"/>
    <property type="project" value="TreeGrafter"/>
</dbReference>
<comment type="subcellular location">
    <subcellularLocation>
        <location evidence="1">Mitochondrion inner membrane</location>
    </subcellularLocation>
    <subcellularLocation>
        <location evidence="2">Mitochondrion intermembrane space</location>
    </subcellularLocation>
</comment>
<keyword evidence="6" id="KW-0809">Transit peptide</keyword>
<dbReference type="PANTHER" id="PTHR12294:SF23">
    <property type="entry name" value="CALCIUM UPTAKE PROTEIN, MITOCHONDRIAL"/>
    <property type="match status" value="1"/>
</dbReference>
<sequence>MAEPQEERSLSLDDCLKLLKGERDEQRLAGLLLVTKFCKNDDLVSLKKVYEAVGIHFLDRLLRTGSGDGGENRDVYLRLSVTVLAAFCRVPEIASSVDMVSRVPLILEIMSKRHWLLEFSDQLPTFLKNAMSFCIWCPRLVKLVKKQIIIMPALSHSKALSSLPSVSRSLPLIQRLRKIHGLSSSFPESSSPSPAPSNRAIHGGSLAKWISGIAAGSGLGFLYWSSDSDATSGLFGGFNLMSLADSSSASVSDGDLKPRSRSRSFIPKLALPGYSSRFIFGDAYRRKIFFNYEKRLRLQSPPEKVFEYFASVRTSKGELLMKPADLMRAIVPVFPPSESHLVREGYLTGERNPGELRCSPSEFFMLFDVDNDGLISFKEYIFFVTLLSIPESSFAVAFKMFDTDNNG</sequence>
<evidence type="ECO:0000256" key="8">
    <source>
        <dbReference type="ARBA" id="ARBA00023136"/>
    </source>
</evidence>
<dbReference type="PROSITE" id="PS50222">
    <property type="entry name" value="EF_HAND_2"/>
    <property type="match status" value="1"/>
</dbReference>
<dbReference type="GO" id="GO:0005758">
    <property type="term" value="C:mitochondrial intermembrane space"/>
    <property type="evidence" value="ECO:0007669"/>
    <property type="project" value="UniProtKB-SubCell"/>
</dbReference>
<dbReference type="InterPro" id="IPR002048">
    <property type="entry name" value="EF_hand_dom"/>
</dbReference>
<dbReference type="Pfam" id="PF05536">
    <property type="entry name" value="Neurochondrin"/>
    <property type="match status" value="1"/>
</dbReference>
<evidence type="ECO:0000256" key="6">
    <source>
        <dbReference type="ARBA" id="ARBA00022946"/>
    </source>
</evidence>
<keyword evidence="8" id="KW-0472">Membrane</keyword>
<dbReference type="AlphaFoldDB" id="A0A8S9JUW7"/>
<reference evidence="10" key="1">
    <citation type="submission" date="2019-12" db="EMBL/GenBank/DDBJ databases">
        <title>Genome sequencing and annotation of Brassica cretica.</title>
        <authorList>
            <person name="Studholme D.J."/>
            <person name="Sarris P.F."/>
        </authorList>
    </citation>
    <scope>NUCLEOTIDE SEQUENCE</scope>
    <source>
        <strain evidence="10">PFS-102/07</strain>
        <tissue evidence="10">Leaf</tissue>
    </source>
</reference>
<evidence type="ECO:0000256" key="2">
    <source>
        <dbReference type="ARBA" id="ARBA00004569"/>
    </source>
</evidence>
<dbReference type="GO" id="GO:0051560">
    <property type="term" value="P:mitochondrial calcium ion homeostasis"/>
    <property type="evidence" value="ECO:0007669"/>
    <property type="project" value="TreeGrafter"/>
</dbReference>
<feature type="domain" description="EF-hand" evidence="9">
    <location>
        <begin position="362"/>
        <end position="390"/>
    </location>
</feature>
<evidence type="ECO:0000256" key="4">
    <source>
        <dbReference type="ARBA" id="ARBA00022792"/>
    </source>
</evidence>
<gene>
    <name evidence="10" type="ORF">F2Q70_00034117</name>
</gene>
<dbReference type="GO" id="GO:1990246">
    <property type="term" value="C:uniplex complex"/>
    <property type="evidence" value="ECO:0007669"/>
    <property type="project" value="TreeGrafter"/>
</dbReference>
<keyword evidence="3" id="KW-0677">Repeat</keyword>
<evidence type="ECO:0000256" key="1">
    <source>
        <dbReference type="ARBA" id="ARBA00004273"/>
    </source>
</evidence>
<dbReference type="PANTHER" id="PTHR12294">
    <property type="entry name" value="EF HAND DOMAIN FAMILY A1,A2-RELATED"/>
    <property type="match status" value="1"/>
</dbReference>
<comment type="caution">
    <text evidence="10">The sequence shown here is derived from an EMBL/GenBank/DDBJ whole genome shotgun (WGS) entry which is preliminary data.</text>
</comment>
<dbReference type="GO" id="GO:0005509">
    <property type="term" value="F:calcium ion binding"/>
    <property type="evidence" value="ECO:0007669"/>
    <property type="project" value="InterPro"/>
</dbReference>
<evidence type="ECO:0000313" key="10">
    <source>
        <dbReference type="EMBL" id="KAF2585975.1"/>
    </source>
</evidence>
<organism evidence="10">
    <name type="scientific">Brassica cretica</name>
    <name type="common">Mustard</name>
    <dbReference type="NCBI Taxonomy" id="69181"/>
    <lineage>
        <taxon>Eukaryota</taxon>
        <taxon>Viridiplantae</taxon>
        <taxon>Streptophyta</taxon>
        <taxon>Embryophyta</taxon>
        <taxon>Tracheophyta</taxon>
        <taxon>Spermatophyta</taxon>
        <taxon>Magnoliopsida</taxon>
        <taxon>eudicotyledons</taxon>
        <taxon>Gunneridae</taxon>
        <taxon>Pentapetalae</taxon>
        <taxon>rosids</taxon>
        <taxon>malvids</taxon>
        <taxon>Brassicales</taxon>
        <taxon>Brassicaceae</taxon>
        <taxon>Brassiceae</taxon>
        <taxon>Brassica</taxon>
    </lineage>
</organism>
<evidence type="ECO:0000259" key="9">
    <source>
        <dbReference type="PROSITE" id="PS50222"/>
    </source>
</evidence>
<keyword evidence="7" id="KW-0496">Mitochondrion</keyword>
<dbReference type="CDD" id="cd00051">
    <property type="entry name" value="EFh"/>
    <property type="match status" value="1"/>
</dbReference>
<dbReference type="InterPro" id="IPR011992">
    <property type="entry name" value="EF-hand-dom_pair"/>
</dbReference>
<dbReference type="PROSITE" id="PS00018">
    <property type="entry name" value="EF_HAND_1"/>
    <property type="match status" value="1"/>
</dbReference>
<proteinExistence type="predicted"/>
<protein>
    <recommendedName>
        <fullName evidence="9">EF-hand domain-containing protein</fullName>
    </recommendedName>
</protein>
<keyword evidence="4" id="KW-0999">Mitochondrion inner membrane</keyword>
<dbReference type="InterPro" id="IPR018247">
    <property type="entry name" value="EF_Hand_1_Ca_BS"/>
</dbReference>
<evidence type="ECO:0000256" key="5">
    <source>
        <dbReference type="ARBA" id="ARBA00022837"/>
    </source>
</evidence>